<keyword evidence="4" id="KW-0808">Transferase</keyword>
<comment type="caution">
    <text evidence="4">The sequence shown here is derived from an EMBL/GenBank/DDBJ whole genome shotgun (WGS) entry which is preliminary data.</text>
</comment>
<dbReference type="GO" id="GO:0016757">
    <property type="term" value="F:glycosyltransferase activity"/>
    <property type="evidence" value="ECO:0007669"/>
    <property type="project" value="InterPro"/>
</dbReference>
<gene>
    <name evidence="4" type="ORF">F0A17_08230</name>
</gene>
<organism evidence="4 5">
    <name type="scientific">Billgrantia pellis</name>
    <dbReference type="NCBI Taxonomy" id="2606936"/>
    <lineage>
        <taxon>Bacteria</taxon>
        <taxon>Pseudomonadati</taxon>
        <taxon>Pseudomonadota</taxon>
        <taxon>Gammaproteobacteria</taxon>
        <taxon>Oceanospirillales</taxon>
        <taxon>Halomonadaceae</taxon>
        <taxon>Billgrantia</taxon>
    </lineage>
</organism>
<evidence type="ECO:0000259" key="3">
    <source>
        <dbReference type="Pfam" id="PF13579"/>
    </source>
</evidence>
<sequence length="423" mass="45939">MSLNTKHTDAFPPLKHLLVVTPHFDPESFRINEVVASLARDGLTITVLTGQPNYPEGRVYSGYRIWRAGWDTPLRGADIARVPVITRGSGGILRRLFSYLSFIVSAVLIGTLLLRRRDFDAILYYGVSPIFLAVVGLWFRWLKKAPMALWVQDLWPGSLDAAGFRIGSGLRRLLSGLTGWLYCHCDRILVASEGFPEEIRQFAGRNLSCVFHPNPAEAAVFETPSTASTESSPFEVLFAGNLGRALGLPTLLDAAQRLANQPDIRFRVVGGGSRSAWLAEEVRRLGLNNVILQGRVPPSAMPLLYANASALLISLSRSPTMSRSLPSKTGTCLATGKPLLVSADGETARVVADAGAGLCAPAGDGAALAEAMRRLHALPADTRAAMGRAGRAYCERHFAPDLLADRLHEHLRSMLTPPERART</sequence>
<dbReference type="PANTHER" id="PTHR12526:SF636">
    <property type="entry name" value="BLL3647 PROTEIN"/>
    <property type="match status" value="1"/>
</dbReference>
<evidence type="ECO:0000259" key="2">
    <source>
        <dbReference type="Pfam" id="PF00534"/>
    </source>
</evidence>
<feature type="transmembrane region" description="Helical" evidence="1">
    <location>
        <begin position="96"/>
        <end position="115"/>
    </location>
</feature>
<keyword evidence="1" id="KW-1133">Transmembrane helix</keyword>
<dbReference type="Gene3D" id="3.40.50.2000">
    <property type="entry name" value="Glycogen Phosphorylase B"/>
    <property type="match status" value="2"/>
</dbReference>
<evidence type="ECO:0000313" key="5">
    <source>
        <dbReference type="Proteomes" id="UP000486760"/>
    </source>
</evidence>
<dbReference type="Proteomes" id="UP000486760">
    <property type="component" value="Unassembled WGS sequence"/>
</dbReference>
<feature type="domain" description="Glycosyltransferase subfamily 4-like N-terminal" evidence="3">
    <location>
        <begin position="30"/>
        <end position="214"/>
    </location>
</feature>
<feature type="transmembrane region" description="Helical" evidence="1">
    <location>
        <begin position="121"/>
        <end position="139"/>
    </location>
</feature>
<protein>
    <submittedName>
        <fullName evidence="4">Glycosyltransferase family 4 protein</fullName>
    </submittedName>
</protein>
<dbReference type="InterPro" id="IPR028098">
    <property type="entry name" value="Glyco_trans_4-like_N"/>
</dbReference>
<dbReference type="SUPFAM" id="SSF53756">
    <property type="entry name" value="UDP-Glycosyltransferase/glycogen phosphorylase"/>
    <property type="match status" value="1"/>
</dbReference>
<reference evidence="4 5" key="1">
    <citation type="submission" date="2019-08" db="EMBL/GenBank/DDBJ databases">
        <title>Bioinformatics analysis of the strain L3 and L5.</title>
        <authorList>
            <person name="Li X."/>
        </authorList>
    </citation>
    <scope>NUCLEOTIDE SEQUENCE [LARGE SCALE GENOMIC DNA]</scope>
    <source>
        <strain evidence="4 5">L5</strain>
    </source>
</reference>
<dbReference type="Pfam" id="PF00534">
    <property type="entry name" value="Glycos_transf_1"/>
    <property type="match status" value="1"/>
</dbReference>
<dbReference type="CDD" id="cd03794">
    <property type="entry name" value="GT4_WbuB-like"/>
    <property type="match status" value="1"/>
</dbReference>
<name>A0A7V7KIG0_9GAMM</name>
<dbReference type="PANTHER" id="PTHR12526">
    <property type="entry name" value="GLYCOSYLTRANSFERASE"/>
    <property type="match status" value="1"/>
</dbReference>
<dbReference type="InterPro" id="IPR001296">
    <property type="entry name" value="Glyco_trans_1"/>
</dbReference>
<proteinExistence type="predicted"/>
<accession>A0A7V7KIG0</accession>
<keyword evidence="1" id="KW-0812">Transmembrane</keyword>
<dbReference type="GO" id="GO:1901135">
    <property type="term" value="P:carbohydrate derivative metabolic process"/>
    <property type="evidence" value="ECO:0007669"/>
    <property type="project" value="UniProtKB-ARBA"/>
</dbReference>
<feature type="domain" description="Glycosyl transferase family 1" evidence="2">
    <location>
        <begin position="232"/>
        <end position="391"/>
    </location>
</feature>
<dbReference type="AlphaFoldDB" id="A0A7V7KIG0"/>
<keyword evidence="5" id="KW-1185">Reference proteome</keyword>
<evidence type="ECO:0000313" key="4">
    <source>
        <dbReference type="EMBL" id="KAA0012908.1"/>
    </source>
</evidence>
<dbReference type="RefSeq" id="WP_149327862.1">
    <property type="nucleotide sequence ID" value="NZ_VTPY01000003.1"/>
</dbReference>
<dbReference type="EMBL" id="VTPY01000003">
    <property type="protein sequence ID" value="KAA0012908.1"/>
    <property type="molecule type" value="Genomic_DNA"/>
</dbReference>
<dbReference type="Pfam" id="PF13579">
    <property type="entry name" value="Glyco_trans_4_4"/>
    <property type="match status" value="1"/>
</dbReference>
<evidence type="ECO:0000256" key="1">
    <source>
        <dbReference type="SAM" id="Phobius"/>
    </source>
</evidence>
<keyword evidence="1" id="KW-0472">Membrane</keyword>